<dbReference type="PANTHER" id="PTHR37833">
    <property type="entry name" value="LIPOPROTEIN-RELATED"/>
    <property type="match status" value="1"/>
</dbReference>
<sequence>MLRLLSSIVVTVGVITPVWAGGAADLFSERVKDFGASPRGVLLVHYFRFTNTTGQPLVLGTPRVSCGCVSVALSNQRVGPGETAAVIAYMDTRKIPTPNTIKSVTIYVPFLSPTVEEVTLRVQTIARDDLSITPDTIDFGTLPSGQGGRRTATITFQGDANWQITSVASTGGYVQAELSPPQRQGHRVSYTLTTILSKDCPPGNWICELILRTNHPGTPHLRLPVTVVVTPPVVVARPQTVTFERLSVGQTAEQRLTLEADRPFRILRVRGADEQVQVTLDADRQSQSHAISITVRPQGPQPLHRTLEFHTDNPKQPIIPVIVRAPNIAP</sequence>
<dbReference type="InterPro" id="IPR013783">
    <property type="entry name" value="Ig-like_fold"/>
</dbReference>
<dbReference type="EMBL" id="JACEFB010000001">
    <property type="protein sequence ID" value="MBA2224725.1"/>
    <property type="molecule type" value="Genomic_DNA"/>
</dbReference>
<protein>
    <submittedName>
        <fullName evidence="1">DUF1573 domain-containing protein</fullName>
    </submittedName>
</protein>
<comment type="caution">
    <text evidence="1">The sequence shown here is derived from an EMBL/GenBank/DDBJ whole genome shotgun (WGS) entry which is preliminary data.</text>
</comment>
<dbReference type="InterPro" id="IPR011467">
    <property type="entry name" value="DUF1573"/>
</dbReference>
<keyword evidence="2" id="KW-1185">Reference proteome</keyword>
<organism evidence="1 2">
    <name type="scientific">Thermogemmata fonticola</name>
    <dbReference type="NCBI Taxonomy" id="2755323"/>
    <lineage>
        <taxon>Bacteria</taxon>
        <taxon>Pseudomonadati</taxon>
        <taxon>Planctomycetota</taxon>
        <taxon>Planctomycetia</taxon>
        <taxon>Gemmatales</taxon>
        <taxon>Gemmataceae</taxon>
        <taxon>Thermogemmata</taxon>
    </lineage>
</organism>
<dbReference type="PANTHER" id="PTHR37833:SF1">
    <property type="entry name" value="SIGNAL PEPTIDE PROTEIN"/>
    <property type="match status" value="1"/>
</dbReference>
<gene>
    <name evidence="1" type="ORF">H0921_00950</name>
</gene>
<dbReference type="Pfam" id="PF07610">
    <property type="entry name" value="DUF1573"/>
    <property type="match status" value="1"/>
</dbReference>
<dbReference type="RefSeq" id="WP_194536152.1">
    <property type="nucleotide sequence ID" value="NZ_JACEFB010000001.1"/>
</dbReference>
<reference evidence="1 2" key="1">
    <citation type="submission" date="2020-07" db="EMBL/GenBank/DDBJ databases">
        <title>Thermogemmata thermophila gen. nov., sp. nov., a novel moderate thermophilic planctomycete from a Kamchatka hot spring.</title>
        <authorList>
            <person name="Elcheninov A.G."/>
            <person name="Podosokorskaya O.A."/>
            <person name="Kovaleva O.L."/>
            <person name="Novikov A."/>
            <person name="Bonch-Osmolovskaya E.A."/>
            <person name="Toshchakov S.V."/>
            <person name="Kublanov I.V."/>
        </authorList>
    </citation>
    <scope>NUCLEOTIDE SEQUENCE [LARGE SCALE GENOMIC DNA]</scope>
    <source>
        <strain evidence="1 2">2918</strain>
    </source>
</reference>
<proteinExistence type="predicted"/>
<evidence type="ECO:0000313" key="2">
    <source>
        <dbReference type="Proteomes" id="UP000542342"/>
    </source>
</evidence>
<name>A0A7V8VBE9_9BACT</name>
<accession>A0A7V8VBE9</accession>
<dbReference type="Gene3D" id="2.60.40.10">
    <property type="entry name" value="Immunoglobulins"/>
    <property type="match status" value="2"/>
</dbReference>
<dbReference type="Proteomes" id="UP000542342">
    <property type="component" value="Unassembled WGS sequence"/>
</dbReference>
<evidence type="ECO:0000313" key="1">
    <source>
        <dbReference type="EMBL" id="MBA2224725.1"/>
    </source>
</evidence>
<dbReference type="AlphaFoldDB" id="A0A7V8VBE9"/>